<evidence type="ECO:0000313" key="1">
    <source>
        <dbReference type="EMBL" id="RKO62602.1"/>
    </source>
</evidence>
<dbReference type="Proteomes" id="UP000286235">
    <property type="component" value="Unassembled WGS sequence"/>
</dbReference>
<keyword evidence="2" id="KW-1185">Reference proteome</keyword>
<organism evidence="1 2">
    <name type="scientific">Caldibacillus debilis GB1</name>
    <dbReference type="NCBI Taxonomy" id="1339248"/>
    <lineage>
        <taxon>Bacteria</taxon>
        <taxon>Bacillati</taxon>
        <taxon>Bacillota</taxon>
        <taxon>Bacilli</taxon>
        <taxon>Bacillales</taxon>
        <taxon>Bacillaceae</taxon>
        <taxon>Caldibacillus</taxon>
    </lineage>
</organism>
<proteinExistence type="predicted"/>
<name>A0A420VFY1_9BACI</name>
<evidence type="ECO:0000313" key="2">
    <source>
        <dbReference type="Proteomes" id="UP000286235"/>
    </source>
</evidence>
<reference evidence="1 2" key="1">
    <citation type="submission" date="2013-12" db="EMBL/GenBank/DDBJ databases">
        <title>Genome and proteome characterization of Caldibacillus debilis GB1 derived from a cellulolytic aero-tolerant co-culture.</title>
        <authorList>
            <person name="Wushke S.T."/>
            <person name="Zhang X."/>
            <person name="Fristensky B."/>
            <person name="Wilkins J.A."/>
            <person name="Levin D.B."/>
            <person name="Sparling R."/>
        </authorList>
    </citation>
    <scope>NUCLEOTIDE SEQUENCE [LARGE SCALE GENOMIC DNA]</scope>
    <source>
        <strain evidence="1 2">GB1</strain>
    </source>
</reference>
<sequence>MLNLPRLMEKRDVGHSGLKNRMLACCTKSLILGKVPLQGGRGFCGDVEQDFHVGWFGRRNVKTGSACFRKGTDRTSGRPPVFFGAADGGSFSAGPNLGPDAALGRIFNFCGGQKLKKHLKIESTNAFLCYNEYIWMKNMEIRPKMLILAKIIAEFLRKRGKLCVIF</sequence>
<dbReference type="EMBL" id="AZRV01000013">
    <property type="protein sequence ID" value="RKO62602.1"/>
    <property type="molecule type" value="Genomic_DNA"/>
</dbReference>
<dbReference type="AlphaFoldDB" id="A0A420VFY1"/>
<accession>A0A420VFY1</accession>
<comment type="caution">
    <text evidence="1">The sequence shown here is derived from an EMBL/GenBank/DDBJ whole genome shotgun (WGS) entry which is preliminary data.</text>
</comment>
<protein>
    <submittedName>
        <fullName evidence="1">Uncharacterized protein</fullName>
    </submittedName>
</protein>
<gene>
    <name evidence="1" type="ORF">Cdeb_03141</name>
</gene>